<keyword evidence="3 4" id="KW-0472">Membrane</keyword>
<dbReference type="InterPro" id="IPR036259">
    <property type="entry name" value="MFS_trans_sf"/>
</dbReference>
<evidence type="ECO:0000256" key="2">
    <source>
        <dbReference type="ARBA" id="ARBA00022989"/>
    </source>
</evidence>
<feature type="transmembrane region" description="Helical" evidence="4">
    <location>
        <begin position="148"/>
        <end position="166"/>
    </location>
</feature>
<feature type="transmembrane region" description="Helical" evidence="4">
    <location>
        <begin position="394"/>
        <end position="414"/>
    </location>
</feature>
<feature type="transmembrane region" description="Helical" evidence="4">
    <location>
        <begin position="12"/>
        <end position="30"/>
    </location>
</feature>
<dbReference type="PROSITE" id="PS50850">
    <property type="entry name" value="MFS"/>
    <property type="match status" value="1"/>
</dbReference>
<keyword evidence="1 4" id="KW-0812">Transmembrane</keyword>
<comment type="caution">
    <text evidence="6">The sequence shown here is derived from an EMBL/GenBank/DDBJ whole genome shotgun (WGS) entry which is preliminary data.</text>
</comment>
<feature type="transmembrane region" description="Helical" evidence="4">
    <location>
        <begin position="323"/>
        <end position="345"/>
    </location>
</feature>
<feature type="domain" description="Major facilitator superfamily (MFS) profile" evidence="5">
    <location>
        <begin position="14"/>
        <end position="418"/>
    </location>
</feature>
<dbReference type="SUPFAM" id="SSF103473">
    <property type="entry name" value="MFS general substrate transporter"/>
    <property type="match status" value="1"/>
</dbReference>
<feature type="transmembrane region" description="Helical" evidence="4">
    <location>
        <begin position="181"/>
        <end position="204"/>
    </location>
</feature>
<evidence type="ECO:0000313" key="7">
    <source>
        <dbReference type="Proteomes" id="UP000255317"/>
    </source>
</evidence>
<organism evidence="6 7">
    <name type="scientific">Marinirhabdus gelatinilytica</name>
    <dbReference type="NCBI Taxonomy" id="1703343"/>
    <lineage>
        <taxon>Bacteria</taxon>
        <taxon>Pseudomonadati</taxon>
        <taxon>Bacteroidota</taxon>
        <taxon>Flavobacteriia</taxon>
        <taxon>Flavobacteriales</taxon>
        <taxon>Flavobacteriaceae</taxon>
    </lineage>
</organism>
<dbReference type="EMBL" id="QRAO01000002">
    <property type="protein sequence ID" value="RDK87018.1"/>
    <property type="molecule type" value="Genomic_DNA"/>
</dbReference>
<name>A0A370QF72_9FLAO</name>
<dbReference type="InterPro" id="IPR020846">
    <property type="entry name" value="MFS_dom"/>
</dbReference>
<feature type="transmembrane region" description="Helical" evidence="4">
    <location>
        <begin position="352"/>
        <end position="374"/>
    </location>
</feature>
<dbReference type="InterPro" id="IPR011701">
    <property type="entry name" value="MFS"/>
</dbReference>
<dbReference type="Gene3D" id="1.20.1250.20">
    <property type="entry name" value="MFS general substrate transporter like domains"/>
    <property type="match status" value="2"/>
</dbReference>
<accession>A0A370QF72</accession>
<dbReference type="Proteomes" id="UP000255317">
    <property type="component" value="Unassembled WGS sequence"/>
</dbReference>
<dbReference type="AlphaFoldDB" id="A0A370QF72"/>
<dbReference type="OrthoDB" id="9773404at2"/>
<dbReference type="RefSeq" id="WP_115123233.1">
    <property type="nucleotide sequence ID" value="NZ_QRAO01000002.1"/>
</dbReference>
<feature type="transmembrane region" description="Helical" evidence="4">
    <location>
        <begin position="296"/>
        <end position="317"/>
    </location>
</feature>
<dbReference type="Pfam" id="PF07690">
    <property type="entry name" value="MFS_1"/>
    <property type="match status" value="1"/>
</dbReference>
<evidence type="ECO:0000256" key="4">
    <source>
        <dbReference type="SAM" id="Phobius"/>
    </source>
</evidence>
<evidence type="ECO:0000313" key="6">
    <source>
        <dbReference type="EMBL" id="RDK87018.1"/>
    </source>
</evidence>
<proteinExistence type="predicted"/>
<evidence type="ECO:0000256" key="1">
    <source>
        <dbReference type="ARBA" id="ARBA00022692"/>
    </source>
</evidence>
<evidence type="ECO:0000259" key="5">
    <source>
        <dbReference type="PROSITE" id="PS50850"/>
    </source>
</evidence>
<evidence type="ECO:0000256" key="3">
    <source>
        <dbReference type="ARBA" id="ARBA00023136"/>
    </source>
</evidence>
<dbReference type="GO" id="GO:0022857">
    <property type="term" value="F:transmembrane transporter activity"/>
    <property type="evidence" value="ECO:0007669"/>
    <property type="project" value="InterPro"/>
</dbReference>
<reference evidence="6 7" key="1">
    <citation type="submission" date="2018-07" db="EMBL/GenBank/DDBJ databases">
        <title>Genomic Encyclopedia of Type Strains, Phase IV (KMG-IV): sequencing the most valuable type-strain genomes for metagenomic binning, comparative biology and taxonomic classification.</title>
        <authorList>
            <person name="Goeker M."/>
        </authorList>
    </citation>
    <scope>NUCLEOTIDE SEQUENCE [LARGE SCALE GENOMIC DNA]</scope>
    <source>
        <strain evidence="6 7">DSM 101478</strain>
    </source>
</reference>
<sequence>MKPTKPVKQSPLYIILLILAGEAAFILPFVLARVFRATVLEVFDITNTEIGYCFSIYGLVALGSYLVGGPLADRFPPRKLMGTALVLTASGGLVYANNPSLTTLTVLYGYWGFTTIFLFWAAMIKATRIWGGDTSQGKAFGFLDGGRGLVGALFGLLGVLVFSWFIPDGSVELNTFQQKDAFTMVVYITSAVVALIGVSVFFFLKSDSTGKKVLKEKITLQSITTVLKLPAVWLLMIIILCAYVGYKITDIFSLYAREILLYSEVDAAKTGTFLLFIRPVVGVVIGFLADRSRPSLYLCFGFLLSILGAVLFASGLLGPGTNGLFFMTIIITALGVYAARVLYFAVMREGNIPLVLTGTAVGIISFIGYTPDIFAGPMIGYFLDNFETVTGHHYVFWLLAGFSTVGFVASVIFYRISKK</sequence>
<protein>
    <submittedName>
        <fullName evidence="6">Sugar phosphate permease</fullName>
    </submittedName>
</protein>
<feature type="transmembrane region" description="Helical" evidence="4">
    <location>
        <begin position="225"/>
        <end position="246"/>
    </location>
</feature>
<feature type="transmembrane region" description="Helical" evidence="4">
    <location>
        <begin position="50"/>
        <end position="68"/>
    </location>
</feature>
<dbReference type="CDD" id="cd06174">
    <property type="entry name" value="MFS"/>
    <property type="match status" value="1"/>
</dbReference>
<keyword evidence="7" id="KW-1185">Reference proteome</keyword>
<keyword evidence="2 4" id="KW-1133">Transmembrane helix</keyword>
<gene>
    <name evidence="6" type="ORF">C8D94_102196</name>
</gene>
<feature type="transmembrane region" description="Helical" evidence="4">
    <location>
        <begin position="270"/>
        <end position="289"/>
    </location>
</feature>
<feature type="transmembrane region" description="Helical" evidence="4">
    <location>
        <begin position="108"/>
        <end position="127"/>
    </location>
</feature>